<evidence type="ECO:0000256" key="1">
    <source>
        <dbReference type="SAM" id="Phobius"/>
    </source>
</evidence>
<comment type="caution">
    <text evidence="2">The sequence shown here is derived from an EMBL/GenBank/DDBJ whole genome shotgun (WGS) entry which is preliminary data.</text>
</comment>
<keyword evidence="1" id="KW-1133">Transmembrane helix</keyword>
<name>A0ABQ3GPA6_9GAMM</name>
<dbReference type="Proteomes" id="UP000610203">
    <property type="component" value="Unassembled WGS sequence"/>
</dbReference>
<keyword evidence="1" id="KW-0812">Transmembrane</keyword>
<dbReference type="EMBL" id="BMZR01000002">
    <property type="protein sequence ID" value="GHD30332.1"/>
    <property type="molecule type" value="Genomic_DNA"/>
</dbReference>
<keyword evidence="3" id="KW-1185">Reference proteome</keyword>
<gene>
    <name evidence="2" type="ORF">GCM10016272_10980</name>
</gene>
<protein>
    <submittedName>
        <fullName evidence="2">Uncharacterized protein</fullName>
    </submittedName>
</protein>
<organism evidence="2 3">
    <name type="scientific">Psychrobacter glaciei</name>
    <dbReference type="NCBI Taxonomy" id="619771"/>
    <lineage>
        <taxon>Bacteria</taxon>
        <taxon>Pseudomonadati</taxon>
        <taxon>Pseudomonadota</taxon>
        <taxon>Gammaproteobacteria</taxon>
        <taxon>Moraxellales</taxon>
        <taxon>Moraxellaceae</taxon>
        <taxon>Psychrobacter</taxon>
    </lineage>
</organism>
<sequence>MVVIAMRRLYERLYLISNIYADLSLFLRRGRLLATNTFSINVTVSIRSITYSLLYTVILLIINDY</sequence>
<accession>A0ABQ3GPA6</accession>
<evidence type="ECO:0000313" key="3">
    <source>
        <dbReference type="Proteomes" id="UP000610203"/>
    </source>
</evidence>
<feature type="transmembrane region" description="Helical" evidence="1">
    <location>
        <begin position="38"/>
        <end position="62"/>
    </location>
</feature>
<keyword evidence="1" id="KW-0472">Membrane</keyword>
<evidence type="ECO:0000313" key="2">
    <source>
        <dbReference type="EMBL" id="GHD30332.1"/>
    </source>
</evidence>
<proteinExistence type="predicted"/>
<reference evidence="3" key="1">
    <citation type="journal article" date="2019" name="Int. J. Syst. Evol. Microbiol.">
        <title>The Global Catalogue of Microorganisms (GCM) 10K type strain sequencing project: providing services to taxonomists for standard genome sequencing and annotation.</title>
        <authorList>
            <consortium name="The Broad Institute Genomics Platform"/>
            <consortium name="The Broad Institute Genome Sequencing Center for Infectious Disease"/>
            <person name="Wu L."/>
            <person name="Ma J."/>
        </authorList>
    </citation>
    <scope>NUCLEOTIDE SEQUENCE [LARGE SCALE GENOMIC DNA]</scope>
    <source>
        <strain evidence="3">KCTC 42280</strain>
    </source>
</reference>